<keyword evidence="6" id="KW-1185">Reference proteome</keyword>
<dbReference type="InterPro" id="IPR002510">
    <property type="entry name" value="Metalloprtase-TldD/E_N"/>
</dbReference>
<dbReference type="EMBL" id="JAGUCO010000007">
    <property type="protein sequence ID" value="MBS2099051.1"/>
    <property type="molecule type" value="Genomic_DNA"/>
</dbReference>
<dbReference type="InterPro" id="IPR035068">
    <property type="entry name" value="TldD/PmbA_N"/>
</dbReference>
<dbReference type="InterPro" id="IPR036059">
    <property type="entry name" value="TldD/PmbA_sf"/>
</dbReference>
<dbReference type="PANTHER" id="PTHR43421">
    <property type="entry name" value="METALLOPROTEASE PMBA"/>
    <property type="match status" value="1"/>
</dbReference>
<dbReference type="RefSeq" id="WP_212216290.1">
    <property type="nucleotide sequence ID" value="NZ_JAGUCO010000007.1"/>
</dbReference>
<dbReference type="InterPro" id="IPR045569">
    <property type="entry name" value="Metalloprtase-TldD/E_C"/>
</dbReference>
<evidence type="ECO:0000313" key="5">
    <source>
        <dbReference type="EMBL" id="MBS2099051.1"/>
    </source>
</evidence>
<evidence type="ECO:0000256" key="1">
    <source>
        <dbReference type="ARBA" id="ARBA00005836"/>
    </source>
</evidence>
<evidence type="ECO:0000259" key="2">
    <source>
        <dbReference type="Pfam" id="PF01523"/>
    </source>
</evidence>
<evidence type="ECO:0000313" key="6">
    <source>
        <dbReference type="Proteomes" id="UP000708576"/>
    </source>
</evidence>
<comment type="caution">
    <text evidence="5">The sequence shown here is derived from an EMBL/GenBank/DDBJ whole genome shotgun (WGS) entry which is preliminary data.</text>
</comment>
<organism evidence="5 6">
    <name type="scientific">Carboxylicivirga linearis</name>
    <dbReference type="NCBI Taxonomy" id="1628157"/>
    <lineage>
        <taxon>Bacteria</taxon>
        <taxon>Pseudomonadati</taxon>
        <taxon>Bacteroidota</taxon>
        <taxon>Bacteroidia</taxon>
        <taxon>Marinilabiliales</taxon>
        <taxon>Marinilabiliaceae</taxon>
        <taxon>Carboxylicivirga</taxon>
    </lineage>
</organism>
<name>A0ABS5JVW9_9BACT</name>
<dbReference type="SUPFAM" id="SSF111283">
    <property type="entry name" value="Putative modulator of DNA gyrase, PmbA/TldD"/>
    <property type="match status" value="1"/>
</dbReference>
<dbReference type="Pfam" id="PF19290">
    <property type="entry name" value="PmbA_TldD_2nd"/>
    <property type="match status" value="1"/>
</dbReference>
<sequence length="439" mass="48941">MNTKERKDLAIWAVDYAKKQGATEVAASVYNSRSVEIEVREQKIEKIKESTTNGLSLNIYRDHKYSGHSTNNLNKKDLQTFIKEAVEATKYLSADDFRELPDPSLYPENLEKDLKIEDRSYLSVTPEDKVNIAKEIERVARAQSDKIISATGGYSDDYSESVKVHSNGFVGERISTSFWAGGEVTVKDDDARPEGYHWGGSRFFKTMPTPDELGKKAAQNAIRKMGQTKIASGKYEMIIENRAVARLLYMFVGPMQARALQQKSSYLEGMQGKSIASSKLTLIDDPFIEGGFGSRLYDGDGIAAQPRVMIENGILNQYYIDNYYGKKLNMTPNGGQPSNIRFELGKRDFDSIANDIKKGIFVTSFNGGNSNSTTGDFSFGVSGFLIENGKLVQPVNEMNISGNAKKFWQKLTELGNDPYPYSSILSPTMVFNDIDFSGL</sequence>
<dbReference type="Pfam" id="PF19289">
    <property type="entry name" value="PmbA_TldD_3rd"/>
    <property type="match status" value="1"/>
</dbReference>
<proteinExistence type="inferred from homology"/>
<evidence type="ECO:0000259" key="3">
    <source>
        <dbReference type="Pfam" id="PF19289"/>
    </source>
</evidence>
<accession>A0ABS5JVW9</accession>
<feature type="domain" description="Metalloprotease TldD/E N-terminal" evidence="2">
    <location>
        <begin position="27"/>
        <end position="88"/>
    </location>
</feature>
<protein>
    <submittedName>
        <fullName evidence="5">TldD/PmbA family protein</fullName>
    </submittedName>
</protein>
<dbReference type="Proteomes" id="UP000708576">
    <property type="component" value="Unassembled WGS sequence"/>
</dbReference>
<gene>
    <name evidence="5" type="ORF">KEM10_12235</name>
</gene>
<evidence type="ECO:0000259" key="4">
    <source>
        <dbReference type="Pfam" id="PF19290"/>
    </source>
</evidence>
<dbReference type="PANTHER" id="PTHR43421:SF1">
    <property type="entry name" value="METALLOPROTEASE PMBA"/>
    <property type="match status" value="1"/>
</dbReference>
<dbReference type="InterPro" id="IPR045570">
    <property type="entry name" value="Metalloprtase-TldD/E_cen_dom"/>
</dbReference>
<feature type="domain" description="Metalloprotease TldD/E central" evidence="4">
    <location>
        <begin position="122"/>
        <end position="224"/>
    </location>
</feature>
<dbReference type="Pfam" id="PF01523">
    <property type="entry name" value="PmbA_TldD_1st"/>
    <property type="match status" value="1"/>
</dbReference>
<dbReference type="InterPro" id="IPR047657">
    <property type="entry name" value="PmbA"/>
</dbReference>
<feature type="domain" description="Metalloprotease TldD/E C-terminal" evidence="3">
    <location>
        <begin position="232"/>
        <end position="438"/>
    </location>
</feature>
<reference evidence="5 6" key="1">
    <citation type="journal article" date="2015" name="Int. J. Syst. Evol. Microbiol.">
        <title>Carboxylicivirga linearis sp. nov., isolated from a sea cucumber culture pond.</title>
        <authorList>
            <person name="Wang F.Q."/>
            <person name="Zhou Y.X."/>
            <person name="Lin X.Z."/>
            <person name="Chen G.J."/>
            <person name="Du Z.J."/>
        </authorList>
    </citation>
    <scope>NUCLEOTIDE SEQUENCE [LARGE SCALE GENOMIC DNA]</scope>
    <source>
        <strain evidence="5 6">FB218</strain>
    </source>
</reference>
<dbReference type="Gene3D" id="3.30.2290.10">
    <property type="entry name" value="PmbA/TldD superfamily"/>
    <property type="match status" value="1"/>
</dbReference>
<comment type="similarity">
    <text evidence="1">Belongs to the peptidase U62 family.</text>
</comment>